<dbReference type="Proteomes" id="UP000499080">
    <property type="component" value="Unassembled WGS sequence"/>
</dbReference>
<proteinExistence type="predicted"/>
<evidence type="ECO:0000313" key="3">
    <source>
        <dbReference type="EMBL" id="GBO32888.1"/>
    </source>
</evidence>
<dbReference type="EMBL" id="BGPR01056263">
    <property type="protein sequence ID" value="GBO32777.1"/>
    <property type="molecule type" value="Genomic_DNA"/>
</dbReference>
<gene>
    <name evidence="3" type="ORF">AVEN_103333_1</name>
    <name evidence="1" type="ORF">AVEN_239972_1</name>
    <name evidence="4" type="ORF">AVEN_40321_1</name>
    <name evidence="2" type="ORF">AVEN_95662_1</name>
</gene>
<evidence type="ECO:0000313" key="5">
    <source>
        <dbReference type="Proteomes" id="UP000499080"/>
    </source>
</evidence>
<protein>
    <submittedName>
        <fullName evidence="3">Uncharacterized protein</fullName>
    </submittedName>
</protein>
<dbReference type="EMBL" id="BGPR01056378">
    <property type="protein sequence ID" value="GBO32889.1"/>
    <property type="molecule type" value="Genomic_DNA"/>
</dbReference>
<accession>A0A4Y2W8M4</accession>
<evidence type="ECO:0000313" key="4">
    <source>
        <dbReference type="EMBL" id="GBO32889.1"/>
    </source>
</evidence>
<dbReference type="AlphaFoldDB" id="A0A4Y2W8M4"/>
<keyword evidence="5" id="KW-1185">Reference proteome</keyword>
<dbReference type="EMBL" id="BGPR01056207">
    <property type="protein sequence ID" value="GBO32721.1"/>
    <property type="molecule type" value="Genomic_DNA"/>
</dbReference>
<organism evidence="3 5">
    <name type="scientific">Araneus ventricosus</name>
    <name type="common">Orbweaver spider</name>
    <name type="synonym">Epeira ventricosa</name>
    <dbReference type="NCBI Taxonomy" id="182803"/>
    <lineage>
        <taxon>Eukaryota</taxon>
        <taxon>Metazoa</taxon>
        <taxon>Ecdysozoa</taxon>
        <taxon>Arthropoda</taxon>
        <taxon>Chelicerata</taxon>
        <taxon>Arachnida</taxon>
        <taxon>Araneae</taxon>
        <taxon>Araneomorphae</taxon>
        <taxon>Entelegynae</taxon>
        <taxon>Araneoidea</taxon>
        <taxon>Araneidae</taxon>
        <taxon>Araneus</taxon>
    </lineage>
</organism>
<dbReference type="EMBL" id="BGPR01056377">
    <property type="protein sequence ID" value="GBO32888.1"/>
    <property type="molecule type" value="Genomic_DNA"/>
</dbReference>
<sequence length="108" mass="12430">MKIRTDESTDSAMFQLDFPKNKETDLRYPDFVADEYIHGILKKNARRFCLSSCDSPSLLLRWYPISAARILFNVSRLCLNLHRANISLANLRFLEVGSSLSILFTNNT</sequence>
<comment type="caution">
    <text evidence="3">The sequence shown here is derived from an EMBL/GenBank/DDBJ whole genome shotgun (WGS) entry which is preliminary data.</text>
</comment>
<evidence type="ECO:0000313" key="2">
    <source>
        <dbReference type="EMBL" id="GBO32777.1"/>
    </source>
</evidence>
<name>A0A4Y2W8M4_ARAVE</name>
<evidence type="ECO:0000313" key="1">
    <source>
        <dbReference type="EMBL" id="GBO32721.1"/>
    </source>
</evidence>
<reference evidence="3 5" key="1">
    <citation type="journal article" date="2019" name="Sci. Rep.">
        <title>Orb-weaving spider Araneus ventricosus genome elucidates the spidroin gene catalogue.</title>
        <authorList>
            <person name="Kono N."/>
            <person name="Nakamura H."/>
            <person name="Ohtoshi R."/>
            <person name="Moran D.A.P."/>
            <person name="Shinohara A."/>
            <person name="Yoshida Y."/>
            <person name="Fujiwara M."/>
            <person name="Mori M."/>
            <person name="Tomita M."/>
            <person name="Arakawa K."/>
        </authorList>
    </citation>
    <scope>NUCLEOTIDE SEQUENCE [LARGE SCALE GENOMIC DNA]</scope>
</reference>